<evidence type="ECO:0000256" key="1">
    <source>
        <dbReference type="SAM" id="MobiDB-lite"/>
    </source>
</evidence>
<evidence type="ECO:0000313" key="2">
    <source>
        <dbReference type="EMBL" id="MFB9073299.1"/>
    </source>
</evidence>
<dbReference type="Proteomes" id="UP001589575">
    <property type="component" value="Unassembled WGS sequence"/>
</dbReference>
<gene>
    <name evidence="2" type="ORF">ACFFX0_19700</name>
</gene>
<proteinExistence type="predicted"/>
<evidence type="ECO:0000313" key="3">
    <source>
        <dbReference type="Proteomes" id="UP001589575"/>
    </source>
</evidence>
<name>A0ABV5G2Z3_9MICC</name>
<organism evidence="2 3">
    <name type="scientific">Citricoccus parietis</name>
    <dbReference type="NCBI Taxonomy" id="592307"/>
    <lineage>
        <taxon>Bacteria</taxon>
        <taxon>Bacillati</taxon>
        <taxon>Actinomycetota</taxon>
        <taxon>Actinomycetes</taxon>
        <taxon>Micrococcales</taxon>
        <taxon>Micrococcaceae</taxon>
        <taxon>Citricoccus</taxon>
    </lineage>
</organism>
<accession>A0ABV5G2Z3</accession>
<comment type="caution">
    <text evidence="2">The sequence shown here is derived from an EMBL/GenBank/DDBJ whole genome shotgun (WGS) entry which is preliminary data.</text>
</comment>
<dbReference type="EMBL" id="JBHMFI010000001">
    <property type="protein sequence ID" value="MFB9073299.1"/>
    <property type="molecule type" value="Genomic_DNA"/>
</dbReference>
<reference evidence="2 3" key="1">
    <citation type="submission" date="2024-09" db="EMBL/GenBank/DDBJ databases">
        <authorList>
            <person name="Sun Q."/>
            <person name="Mori K."/>
        </authorList>
    </citation>
    <scope>NUCLEOTIDE SEQUENCE [LARGE SCALE GENOMIC DNA]</scope>
    <source>
        <strain evidence="2 3">CCM 7609</strain>
    </source>
</reference>
<protein>
    <submittedName>
        <fullName evidence="2">Uncharacterized protein</fullName>
    </submittedName>
</protein>
<sequence length="58" mass="6562">MAARTSRTGLDRMSGSPCKRKAVAPQKVTGRRRDWARATTARSWRSYPGRQNHCTVET</sequence>
<feature type="region of interest" description="Disordered" evidence="1">
    <location>
        <begin position="1"/>
        <end position="39"/>
    </location>
</feature>
<keyword evidence="3" id="KW-1185">Reference proteome</keyword>